<reference evidence="1 2" key="1">
    <citation type="journal article" date="2018" name="Sci. Rep.">
        <title>Genomic signatures of local adaptation to the degree of environmental predictability in rotifers.</title>
        <authorList>
            <person name="Franch-Gras L."/>
            <person name="Hahn C."/>
            <person name="Garcia-Roger E.M."/>
            <person name="Carmona M.J."/>
            <person name="Serra M."/>
            <person name="Gomez A."/>
        </authorList>
    </citation>
    <scope>NUCLEOTIDE SEQUENCE [LARGE SCALE GENOMIC DNA]</scope>
    <source>
        <strain evidence="1">HYR1</strain>
    </source>
</reference>
<dbReference type="Proteomes" id="UP000276133">
    <property type="component" value="Unassembled WGS sequence"/>
</dbReference>
<protein>
    <submittedName>
        <fullName evidence="1">Uncharacterized protein</fullName>
    </submittedName>
</protein>
<keyword evidence="2" id="KW-1185">Reference proteome</keyword>
<dbReference type="EMBL" id="REGN01001103">
    <property type="protein sequence ID" value="RNA37027.1"/>
    <property type="molecule type" value="Genomic_DNA"/>
</dbReference>
<gene>
    <name evidence="1" type="ORF">BpHYR1_017455</name>
</gene>
<sequence length="629" mass="73947">MEILYPFNEIFELFCFAFLSLKLDLRYEKELLVEIFNSQFKHCLTIEHVDALVEKFMFLSKTDFSKAKLIFNSLQKMLSKRKRFVTPPIEFCLSCKKYLVIENKKEKITYTKNGSLVYDFISLVCLSCDTVYETDRYSKQNKTYFYPEEKDDTLEFICLSRQTAFEVALIENNGINVTINAVSFEAEFPTKDFFSFLKYTGCQKKGALYAVSRFTNAYNEEFQLKNHKALYRKRLSEIWFSDINYCKSSVVFDGHQKCSRLRCLAEVEKEVYCEETPIPDSYFCFEQRNFRVDDKDELFFFIKRENHLKNTLLVDFSSIINHRDNKKFREYQVKSDNGCNLEDGLCFNKKKTWGLLTGLAPCGLFISFCEIVIGESIKSLWEEVLKSCQLHEHRAKHHNDDQRTNQLTFLIDSFHLSNHTRKKCHENHNLKKHKELEGINSQICEQTFRLDYWIIGLLDLSNFDKAQDDASRLGLCQIRLKKLNNNSKLPISQSTIRNKKRGPNGPKKMARREEICEENVDGEATVVTSRLQYPININIRLYNGRPGEDFEQWLAEFKTKTSRIEENCKMELFKAYMGSKGRECMEGLNEQDINIFDKLKLTKLKRDSSEPLVKESLSYDCQSNCVRKI</sequence>
<comment type="caution">
    <text evidence="1">The sequence shown here is derived from an EMBL/GenBank/DDBJ whole genome shotgun (WGS) entry which is preliminary data.</text>
</comment>
<name>A0A3M7SN33_BRAPC</name>
<accession>A0A3M7SN33</accession>
<evidence type="ECO:0000313" key="1">
    <source>
        <dbReference type="EMBL" id="RNA37027.1"/>
    </source>
</evidence>
<dbReference type="AlphaFoldDB" id="A0A3M7SN33"/>
<organism evidence="1 2">
    <name type="scientific">Brachionus plicatilis</name>
    <name type="common">Marine rotifer</name>
    <name type="synonym">Brachionus muelleri</name>
    <dbReference type="NCBI Taxonomy" id="10195"/>
    <lineage>
        <taxon>Eukaryota</taxon>
        <taxon>Metazoa</taxon>
        <taxon>Spiralia</taxon>
        <taxon>Gnathifera</taxon>
        <taxon>Rotifera</taxon>
        <taxon>Eurotatoria</taxon>
        <taxon>Monogononta</taxon>
        <taxon>Pseudotrocha</taxon>
        <taxon>Ploima</taxon>
        <taxon>Brachionidae</taxon>
        <taxon>Brachionus</taxon>
    </lineage>
</organism>
<proteinExistence type="predicted"/>
<dbReference type="OrthoDB" id="10055434at2759"/>
<evidence type="ECO:0000313" key="2">
    <source>
        <dbReference type="Proteomes" id="UP000276133"/>
    </source>
</evidence>